<evidence type="ECO:0000313" key="2">
    <source>
        <dbReference type="EMBL" id="RUT48629.1"/>
    </source>
</evidence>
<evidence type="ECO:0000259" key="1">
    <source>
        <dbReference type="Pfam" id="PF13524"/>
    </source>
</evidence>
<dbReference type="EMBL" id="RZNY01000001">
    <property type="protein sequence ID" value="RUT48629.1"/>
    <property type="molecule type" value="Genomic_DNA"/>
</dbReference>
<protein>
    <submittedName>
        <fullName evidence="2">Spore maturation protein</fullName>
    </submittedName>
</protein>
<keyword evidence="3" id="KW-1185">Reference proteome</keyword>
<reference evidence="2 3" key="1">
    <citation type="submission" date="2018-12" db="EMBL/GenBank/DDBJ databases">
        <authorList>
            <person name="Sun L."/>
            <person name="Chen Z."/>
        </authorList>
    </citation>
    <scope>NUCLEOTIDE SEQUENCE [LARGE SCALE GENOMIC DNA]</scope>
    <source>
        <strain evidence="2 3">DSM 15890</strain>
    </source>
</reference>
<dbReference type="SUPFAM" id="SSF53756">
    <property type="entry name" value="UDP-Glycosyltransferase/glycogen phosphorylase"/>
    <property type="match status" value="1"/>
</dbReference>
<organism evidence="2 3">
    <name type="scientific">Paenibacillus anaericanus</name>
    <dbReference type="NCBI Taxonomy" id="170367"/>
    <lineage>
        <taxon>Bacteria</taxon>
        <taxon>Bacillati</taxon>
        <taxon>Bacillota</taxon>
        <taxon>Bacilli</taxon>
        <taxon>Bacillales</taxon>
        <taxon>Paenibacillaceae</taxon>
        <taxon>Paenibacillus</taxon>
    </lineage>
</organism>
<accession>A0A433YFH4</accession>
<dbReference type="OrthoDB" id="110463at2"/>
<dbReference type="AlphaFoldDB" id="A0A433YFH4"/>
<feature type="domain" description="Spore protein YkvP/CgeB glycosyl transferase-like" evidence="1">
    <location>
        <begin position="203"/>
        <end position="361"/>
    </location>
</feature>
<gene>
    <name evidence="2" type="ORF">EJP82_01435</name>
</gene>
<proteinExistence type="predicted"/>
<sequence length="363" mass="41755">MNALKKIKERKINSADDHKAGYYEGYRYGGCQAVLSRISHSSPSIRNLRVIYVTQGFEGIDGGVSAALGKLVNVCIVVSPESMLQEVTNHRPDLVLVMNALHVFPPDHAEQIRQIKEMGIRTAVWFVDDPYFSDDTASLSLQYDTVFTHELESVDFYQKIGCAQVHYLPLASNQEMFRPIHVAPEYHYDVCFIGNAFWNRVELFRQLAPFLEDKKVLIAGGHWDRLEHCGKLSRCIRHGWIPVEETVSYYNGAKIAINMHRPTTAGMDNRNGVNLTGRSINPRTYEISGCGTLQITDIREDLTAYYRPGYDIETFKDAAELQSKIDYYLNHEEERQRIAWRSLWTTHQYHTYIDRLGRLLDMI</sequence>
<name>A0A433YFH4_9BACL</name>
<dbReference type="Proteomes" id="UP000279446">
    <property type="component" value="Unassembled WGS sequence"/>
</dbReference>
<dbReference type="RefSeq" id="WP_127190223.1">
    <property type="nucleotide sequence ID" value="NZ_JAUSSS010000008.1"/>
</dbReference>
<dbReference type="InterPro" id="IPR055259">
    <property type="entry name" value="YkvP/CgeB_Glyco_trans-like"/>
</dbReference>
<comment type="caution">
    <text evidence="2">The sequence shown here is derived from an EMBL/GenBank/DDBJ whole genome shotgun (WGS) entry which is preliminary data.</text>
</comment>
<evidence type="ECO:0000313" key="3">
    <source>
        <dbReference type="Proteomes" id="UP000279446"/>
    </source>
</evidence>
<dbReference type="Pfam" id="PF13524">
    <property type="entry name" value="Glyco_trans_1_2"/>
    <property type="match status" value="1"/>
</dbReference>
<dbReference type="Gene3D" id="3.40.50.2000">
    <property type="entry name" value="Glycogen Phosphorylase B"/>
    <property type="match status" value="1"/>
</dbReference>